<dbReference type="GO" id="GO:0005737">
    <property type="term" value="C:cytoplasm"/>
    <property type="evidence" value="ECO:0007669"/>
    <property type="project" value="UniProtKB-SubCell"/>
</dbReference>
<dbReference type="InterPro" id="IPR004101">
    <property type="entry name" value="Mur_ligase_C"/>
</dbReference>
<evidence type="ECO:0000256" key="3">
    <source>
        <dbReference type="ARBA" id="ARBA00022618"/>
    </source>
</evidence>
<feature type="domain" description="Mur ligase C-terminal" evidence="13">
    <location>
        <begin position="298"/>
        <end position="415"/>
    </location>
</feature>
<sequence length="426" mass="47722">MKIEALHKLFLKHTTVCTDTRKITKNCLFFALKGENFNGNAFAKSAIEKGAKYAIVDEKEVALNQNYILVENVLKTLQELANYHRHFLGLKIVALTGSNGKTTTKELINSVLSKKYKTTATVGNLNNHIGVPLTLLSMDSATQIGIVEMGANHQKEIEFLCAITQPDYGYITNFGKAHLEGFGSIEGVIKGKSELYNHLKANERLIFINDNDETQLKQLNDYKNSYSFGNNTSNCNIELVEANPFVIVKYNNETIESQLIGSYNFNNISAAIAIGNYFGVTTIHIKKAIESYIPENNRSQIIQKGSNKIILDAYNANPTSMKAALDNFNQLNAKYKIAILGDMFELGKETRMEHEHIANYANNLNINKVFLVGNNFYDTKFKSSKVVLYKTFDDLKSELNVSKLKNATILIKGSRGMALERVLEIL</sequence>
<comment type="pathway">
    <text evidence="10 11">Cell wall biogenesis; peptidoglycan biosynthesis.</text>
</comment>
<evidence type="ECO:0000256" key="9">
    <source>
        <dbReference type="ARBA" id="ARBA00023316"/>
    </source>
</evidence>
<evidence type="ECO:0000256" key="8">
    <source>
        <dbReference type="ARBA" id="ARBA00023306"/>
    </source>
</evidence>
<dbReference type="SUPFAM" id="SSF53244">
    <property type="entry name" value="MurD-like peptide ligases, peptide-binding domain"/>
    <property type="match status" value="1"/>
</dbReference>
<evidence type="ECO:0000259" key="13">
    <source>
        <dbReference type="Pfam" id="PF02875"/>
    </source>
</evidence>
<keyword evidence="3 10" id="KW-0132">Cell division</keyword>
<evidence type="ECO:0000313" key="15">
    <source>
        <dbReference type="EMBL" id="XBG61702.1"/>
    </source>
</evidence>
<keyword evidence="9 10" id="KW-0961">Cell wall biogenesis/degradation</keyword>
<reference evidence="15" key="1">
    <citation type="submission" date="2024-05" db="EMBL/GenBank/DDBJ databases">
        <title>Pontimicrobium maritimus sp. nov., isolated form sea water.</title>
        <authorList>
            <person name="Muhammad N."/>
            <person name="Vuong T.Q."/>
            <person name="Han H.L."/>
            <person name="Kim S.-G."/>
        </authorList>
    </citation>
    <scope>NUCLEOTIDE SEQUENCE</scope>
    <source>
        <strain evidence="15">SW4</strain>
    </source>
</reference>
<dbReference type="Pfam" id="PF08245">
    <property type="entry name" value="Mur_ligase_M"/>
    <property type="match status" value="1"/>
</dbReference>
<gene>
    <name evidence="10 15" type="primary">murF</name>
    <name evidence="15" type="ORF">ABGB03_02080</name>
</gene>
<dbReference type="InterPro" id="IPR036565">
    <property type="entry name" value="Mur-like_cat_sf"/>
</dbReference>
<keyword evidence="4 10" id="KW-0547">Nucleotide-binding</keyword>
<dbReference type="GO" id="GO:0071555">
    <property type="term" value="P:cell wall organization"/>
    <property type="evidence" value="ECO:0007669"/>
    <property type="project" value="UniProtKB-KW"/>
</dbReference>
<dbReference type="EC" id="6.3.2.10" evidence="10 11"/>
<dbReference type="AlphaFoldDB" id="A0AAU7BUN6"/>
<dbReference type="Gene3D" id="3.40.1190.10">
    <property type="entry name" value="Mur-like, catalytic domain"/>
    <property type="match status" value="1"/>
</dbReference>
<dbReference type="EMBL" id="CP157199">
    <property type="protein sequence ID" value="XBG61702.1"/>
    <property type="molecule type" value="Genomic_DNA"/>
</dbReference>
<dbReference type="GO" id="GO:0005524">
    <property type="term" value="F:ATP binding"/>
    <property type="evidence" value="ECO:0007669"/>
    <property type="project" value="UniProtKB-UniRule"/>
</dbReference>
<evidence type="ECO:0000256" key="4">
    <source>
        <dbReference type="ARBA" id="ARBA00022741"/>
    </source>
</evidence>
<evidence type="ECO:0000259" key="14">
    <source>
        <dbReference type="Pfam" id="PF08245"/>
    </source>
</evidence>
<dbReference type="Gene3D" id="3.90.190.20">
    <property type="entry name" value="Mur ligase, C-terminal domain"/>
    <property type="match status" value="1"/>
</dbReference>
<dbReference type="InterPro" id="IPR013221">
    <property type="entry name" value="Mur_ligase_cen"/>
</dbReference>
<evidence type="ECO:0000256" key="11">
    <source>
        <dbReference type="RuleBase" id="RU004136"/>
    </source>
</evidence>
<comment type="subcellular location">
    <subcellularLocation>
        <location evidence="10 11">Cytoplasm</location>
    </subcellularLocation>
</comment>
<dbReference type="GO" id="GO:0009252">
    <property type="term" value="P:peptidoglycan biosynthetic process"/>
    <property type="evidence" value="ECO:0007669"/>
    <property type="project" value="UniProtKB-UniRule"/>
</dbReference>
<keyword evidence="2 10" id="KW-0436">Ligase</keyword>
<comment type="function">
    <text evidence="10 11">Involved in cell wall formation. Catalyzes the final step in the synthesis of UDP-N-acetylmuramoyl-pentapeptide, the precursor of murein.</text>
</comment>
<comment type="catalytic activity">
    <reaction evidence="10 11">
        <text>D-alanyl-D-alanine + UDP-N-acetyl-alpha-D-muramoyl-L-alanyl-gamma-D-glutamyl-meso-2,6-diaminopimelate + ATP = UDP-N-acetyl-alpha-D-muramoyl-L-alanyl-gamma-D-glutamyl-meso-2,6-diaminopimeloyl-D-alanyl-D-alanine + ADP + phosphate + H(+)</text>
        <dbReference type="Rhea" id="RHEA:28374"/>
        <dbReference type="ChEBI" id="CHEBI:15378"/>
        <dbReference type="ChEBI" id="CHEBI:30616"/>
        <dbReference type="ChEBI" id="CHEBI:43474"/>
        <dbReference type="ChEBI" id="CHEBI:57822"/>
        <dbReference type="ChEBI" id="CHEBI:61386"/>
        <dbReference type="ChEBI" id="CHEBI:83905"/>
        <dbReference type="ChEBI" id="CHEBI:456216"/>
        <dbReference type="EC" id="6.3.2.10"/>
    </reaction>
</comment>
<dbReference type="PANTHER" id="PTHR43024:SF1">
    <property type="entry name" value="UDP-N-ACETYLMURAMOYL-TRIPEPTIDE--D-ALANYL-D-ALANINE LIGASE"/>
    <property type="match status" value="1"/>
</dbReference>
<dbReference type="RefSeq" id="WP_347924431.1">
    <property type="nucleotide sequence ID" value="NZ_CP157199.1"/>
</dbReference>
<feature type="binding site" evidence="10">
    <location>
        <begin position="97"/>
        <end position="103"/>
    </location>
    <ligand>
        <name>ATP</name>
        <dbReference type="ChEBI" id="CHEBI:30616"/>
    </ligand>
</feature>
<dbReference type="InterPro" id="IPR036615">
    <property type="entry name" value="Mur_ligase_C_dom_sf"/>
</dbReference>
<evidence type="ECO:0000256" key="6">
    <source>
        <dbReference type="ARBA" id="ARBA00022960"/>
    </source>
</evidence>
<dbReference type="GO" id="GO:0051301">
    <property type="term" value="P:cell division"/>
    <property type="evidence" value="ECO:0007669"/>
    <property type="project" value="UniProtKB-KW"/>
</dbReference>
<keyword evidence="7 10" id="KW-0573">Peptidoglycan synthesis</keyword>
<accession>A0AAU7BUN6</accession>
<keyword evidence="5 10" id="KW-0067">ATP-binding</keyword>
<dbReference type="InterPro" id="IPR051046">
    <property type="entry name" value="MurCDEF_CellWall_CoF430Synth"/>
</dbReference>
<organism evidence="15">
    <name type="scientific">Pontimicrobium sp. SW4</name>
    <dbReference type="NCBI Taxonomy" id="3153519"/>
    <lineage>
        <taxon>Bacteria</taxon>
        <taxon>Pseudomonadati</taxon>
        <taxon>Bacteroidota</taxon>
        <taxon>Flavobacteriia</taxon>
        <taxon>Flavobacteriales</taxon>
        <taxon>Flavobacteriaceae</taxon>
        <taxon>Pontimicrobium</taxon>
    </lineage>
</organism>
<dbReference type="HAMAP" id="MF_02019">
    <property type="entry name" value="MurF"/>
    <property type="match status" value="1"/>
</dbReference>
<dbReference type="SUPFAM" id="SSF53623">
    <property type="entry name" value="MurD-like peptide ligases, catalytic domain"/>
    <property type="match status" value="1"/>
</dbReference>
<dbReference type="InterPro" id="IPR035911">
    <property type="entry name" value="MurE/MurF_N"/>
</dbReference>
<evidence type="ECO:0000256" key="7">
    <source>
        <dbReference type="ARBA" id="ARBA00022984"/>
    </source>
</evidence>
<name>A0AAU7BUN6_9FLAO</name>
<keyword evidence="8 10" id="KW-0131">Cell cycle</keyword>
<evidence type="ECO:0000256" key="5">
    <source>
        <dbReference type="ARBA" id="ARBA00022840"/>
    </source>
</evidence>
<dbReference type="InterPro" id="IPR005863">
    <property type="entry name" value="UDP-N-AcMur_synth"/>
</dbReference>
<dbReference type="PANTHER" id="PTHR43024">
    <property type="entry name" value="UDP-N-ACETYLMURAMOYL-TRIPEPTIDE--D-ALANYL-D-ALANINE LIGASE"/>
    <property type="match status" value="1"/>
</dbReference>
<dbReference type="Gene3D" id="3.40.1390.10">
    <property type="entry name" value="MurE/MurF, N-terminal domain"/>
    <property type="match status" value="1"/>
</dbReference>
<dbReference type="InterPro" id="IPR000713">
    <property type="entry name" value="Mur_ligase_N"/>
</dbReference>
<comment type="similarity">
    <text evidence="10">Belongs to the MurCDEF family. MurF subfamily.</text>
</comment>
<dbReference type="Pfam" id="PF01225">
    <property type="entry name" value="Mur_ligase"/>
    <property type="match status" value="1"/>
</dbReference>
<dbReference type="NCBIfam" id="TIGR01143">
    <property type="entry name" value="murF"/>
    <property type="match status" value="1"/>
</dbReference>
<dbReference type="GO" id="GO:0047480">
    <property type="term" value="F:UDP-N-acetylmuramoyl-tripeptide-D-alanyl-D-alanine ligase activity"/>
    <property type="evidence" value="ECO:0007669"/>
    <property type="project" value="UniProtKB-UniRule"/>
</dbReference>
<evidence type="ECO:0000259" key="12">
    <source>
        <dbReference type="Pfam" id="PF01225"/>
    </source>
</evidence>
<proteinExistence type="inferred from homology"/>
<keyword evidence="1 10" id="KW-0963">Cytoplasm</keyword>
<evidence type="ECO:0000256" key="10">
    <source>
        <dbReference type="HAMAP-Rule" id="MF_02019"/>
    </source>
</evidence>
<keyword evidence="6 10" id="KW-0133">Cell shape</keyword>
<feature type="domain" description="Mur ligase central" evidence="14">
    <location>
        <begin position="96"/>
        <end position="274"/>
    </location>
</feature>
<protein>
    <recommendedName>
        <fullName evidence="10 11">UDP-N-acetylmuramoyl-tripeptide--D-alanyl-D-alanine ligase</fullName>
        <ecNumber evidence="10 11">6.3.2.10</ecNumber>
    </recommendedName>
    <alternativeName>
        <fullName evidence="10">D-alanyl-D-alanine-adding enzyme</fullName>
    </alternativeName>
</protein>
<dbReference type="GO" id="GO:0008360">
    <property type="term" value="P:regulation of cell shape"/>
    <property type="evidence" value="ECO:0007669"/>
    <property type="project" value="UniProtKB-KW"/>
</dbReference>
<feature type="domain" description="Mur ligase N-terminal catalytic" evidence="12">
    <location>
        <begin position="15"/>
        <end position="84"/>
    </location>
</feature>
<evidence type="ECO:0000256" key="1">
    <source>
        <dbReference type="ARBA" id="ARBA00022490"/>
    </source>
</evidence>
<dbReference type="SUPFAM" id="SSF63418">
    <property type="entry name" value="MurE/MurF N-terminal domain"/>
    <property type="match status" value="1"/>
</dbReference>
<evidence type="ECO:0000256" key="2">
    <source>
        <dbReference type="ARBA" id="ARBA00022598"/>
    </source>
</evidence>
<dbReference type="Pfam" id="PF02875">
    <property type="entry name" value="Mur_ligase_C"/>
    <property type="match status" value="1"/>
</dbReference>